<sequence>MEDNANRGCDQPHQVASHSSITHTYRPFLQSQILHTSEQTNRETQHIQFTARIVLQSSKSKVHKDHNT</sequence>
<dbReference type="PaxDb" id="4113-PGSC0003DMT400037476"/>
<feature type="compositionally biased region" description="Polar residues" evidence="1">
    <location>
        <begin position="14"/>
        <end position="23"/>
    </location>
</feature>
<dbReference type="Proteomes" id="UP000011115">
    <property type="component" value="Unassembled WGS sequence"/>
</dbReference>
<feature type="region of interest" description="Disordered" evidence="1">
    <location>
        <begin position="1"/>
        <end position="23"/>
    </location>
</feature>
<evidence type="ECO:0000256" key="1">
    <source>
        <dbReference type="SAM" id="MobiDB-lite"/>
    </source>
</evidence>
<accession>M1B5G3</accession>
<reference evidence="3" key="1">
    <citation type="journal article" date="2011" name="Nature">
        <title>Genome sequence and analysis of the tuber crop potato.</title>
        <authorList>
            <consortium name="The Potato Genome Sequencing Consortium"/>
        </authorList>
    </citation>
    <scope>NUCLEOTIDE SEQUENCE [LARGE SCALE GENOMIC DNA]</scope>
    <source>
        <strain evidence="3">cv. DM1-3 516 R44</strain>
    </source>
</reference>
<evidence type="ECO:0000313" key="2">
    <source>
        <dbReference type="EnsemblPlants" id="PGSC0003DMT400037476"/>
    </source>
</evidence>
<reference evidence="2" key="2">
    <citation type="submission" date="2015-06" db="UniProtKB">
        <authorList>
            <consortium name="EnsemblPlants"/>
        </authorList>
    </citation>
    <scope>IDENTIFICATION</scope>
    <source>
        <strain evidence="2">DM1-3 516 R44</strain>
    </source>
</reference>
<dbReference type="EnsemblPlants" id="PGSC0003DMT400037476">
    <property type="protein sequence ID" value="PGSC0003DMT400037476"/>
    <property type="gene ID" value="PGSC0003DMG401014462"/>
</dbReference>
<organism evidence="2 3">
    <name type="scientific">Solanum tuberosum</name>
    <name type="common">Potato</name>
    <dbReference type="NCBI Taxonomy" id="4113"/>
    <lineage>
        <taxon>Eukaryota</taxon>
        <taxon>Viridiplantae</taxon>
        <taxon>Streptophyta</taxon>
        <taxon>Embryophyta</taxon>
        <taxon>Tracheophyta</taxon>
        <taxon>Spermatophyta</taxon>
        <taxon>Magnoliopsida</taxon>
        <taxon>eudicotyledons</taxon>
        <taxon>Gunneridae</taxon>
        <taxon>Pentapetalae</taxon>
        <taxon>asterids</taxon>
        <taxon>lamiids</taxon>
        <taxon>Solanales</taxon>
        <taxon>Solanaceae</taxon>
        <taxon>Solanoideae</taxon>
        <taxon>Solaneae</taxon>
        <taxon>Solanum</taxon>
    </lineage>
</organism>
<keyword evidence="3" id="KW-1185">Reference proteome</keyword>
<proteinExistence type="predicted"/>
<dbReference type="AlphaFoldDB" id="M1B5G3"/>
<dbReference type="InParanoid" id="M1B5G3"/>
<name>M1B5G3_SOLTU</name>
<dbReference type="HOGENOM" id="CLU_2798925_0_0_1"/>
<evidence type="ECO:0000313" key="3">
    <source>
        <dbReference type="Proteomes" id="UP000011115"/>
    </source>
</evidence>
<protein>
    <submittedName>
        <fullName evidence="2">Uncharacterized protein</fullName>
    </submittedName>
</protein>
<dbReference type="Gramene" id="PGSC0003DMT400037476">
    <property type="protein sequence ID" value="PGSC0003DMT400037476"/>
    <property type="gene ID" value="PGSC0003DMG401014462"/>
</dbReference>